<name>A0ABT6JME9_9GAMM</name>
<dbReference type="RefSeq" id="WP_280602635.1">
    <property type="nucleotide sequence ID" value="NZ_JARXRN010000028.1"/>
</dbReference>
<evidence type="ECO:0000313" key="2">
    <source>
        <dbReference type="EMBL" id="MDH5831675.1"/>
    </source>
</evidence>
<organism evidence="2 3">
    <name type="scientific">Luteimonas rhizosphaericola</name>
    <dbReference type="NCBI Taxonomy" id="3042024"/>
    <lineage>
        <taxon>Bacteria</taxon>
        <taxon>Pseudomonadati</taxon>
        <taxon>Pseudomonadota</taxon>
        <taxon>Gammaproteobacteria</taxon>
        <taxon>Lysobacterales</taxon>
        <taxon>Lysobacteraceae</taxon>
        <taxon>Luteimonas</taxon>
    </lineage>
</organism>
<gene>
    <name evidence="2" type="ORF">QFW80_14225</name>
</gene>
<comment type="caution">
    <text evidence="2">The sequence shown here is derived from an EMBL/GenBank/DDBJ whole genome shotgun (WGS) entry which is preliminary data.</text>
</comment>
<keyword evidence="3" id="KW-1185">Reference proteome</keyword>
<dbReference type="Proteomes" id="UP001156831">
    <property type="component" value="Unassembled WGS sequence"/>
</dbReference>
<reference evidence="2 3" key="1">
    <citation type="submission" date="2023-04" db="EMBL/GenBank/DDBJ databases">
        <title>Luteimonas sp. M1R5S18.</title>
        <authorList>
            <person name="Sun J.-Q."/>
        </authorList>
    </citation>
    <scope>NUCLEOTIDE SEQUENCE [LARGE SCALE GENOMIC DNA]</scope>
    <source>
        <strain evidence="2 3">M1R5S18</strain>
    </source>
</reference>
<dbReference type="EMBL" id="JARXRN010000028">
    <property type="protein sequence ID" value="MDH5831675.1"/>
    <property type="molecule type" value="Genomic_DNA"/>
</dbReference>
<protein>
    <submittedName>
        <fullName evidence="2">Uncharacterized protein</fullName>
    </submittedName>
</protein>
<evidence type="ECO:0000313" key="3">
    <source>
        <dbReference type="Proteomes" id="UP001156831"/>
    </source>
</evidence>
<feature type="region of interest" description="Disordered" evidence="1">
    <location>
        <begin position="20"/>
        <end position="72"/>
    </location>
</feature>
<accession>A0ABT6JME9</accession>
<sequence length="152" mass="16184">MSAYSTGRLLPAALWRAPMTRIRSPGPSPLPPVHDAAASGRGATPDERSADRPPATAFHAAPSDVSRAPGPDDAYVLRAGDITLEQLLDRLRSSARDPGSHRAAAPLMALIASDIRAGLQARPTGLPRNPARSLRAWRERYNGLGRDLQDPA</sequence>
<proteinExistence type="predicted"/>
<evidence type="ECO:0000256" key="1">
    <source>
        <dbReference type="SAM" id="MobiDB-lite"/>
    </source>
</evidence>